<feature type="domain" description="Methyltransferase type 11" evidence="1">
    <location>
        <begin position="39"/>
        <end position="133"/>
    </location>
</feature>
<dbReference type="CDD" id="cd02440">
    <property type="entry name" value="AdoMet_MTases"/>
    <property type="match status" value="1"/>
</dbReference>
<dbReference type="EMBL" id="JAFBCV010000020">
    <property type="protein sequence ID" value="MBM7841027.1"/>
    <property type="molecule type" value="Genomic_DNA"/>
</dbReference>
<dbReference type="SUPFAM" id="SSF53335">
    <property type="entry name" value="S-adenosyl-L-methionine-dependent methyltransferases"/>
    <property type="match status" value="1"/>
</dbReference>
<dbReference type="InterPro" id="IPR029063">
    <property type="entry name" value="SAM-dependent_MTases_sf"/>
</dbReference>
<dbReference type="GO" id="GO:0032259">
    <property type="term" value="P:methylation"/>
    <property type="evidence" value="ECO:0007669"/>
    <property type="project" value="UniProtKB-KW"/>
</dbReference>
<dbReference type="GO" id="GO:0008168">
    <property type="term" value="F:methyltransferase activity"/>
    <property type="evidence" value="ECO:0007669"/>
    <property type="project" value="UniProtKB-KW"/>
</dbReference>
<evidence type="ECO:0000313" key="3">
    <source>
        <dbReference type="Proteomes" id="UP001179280"/>
    </source>
</evidence>
<dbReference type="RefSeq" id="WP_204468946.1">
    <property type="nucleotide sequence ID" value="NZ_JAFBCV010000020.1"/>
</dbReference>
<evidence type="ECO:0000259" key="1">
    <source>
        <dbReference type="Pfam" id="PF08241"/>
    </source>
</evidence>
<gene>
    <name evidence="2" type="ORF">JOC54_004326</name>
</gene>
<organism evidence="2 3">
    <name type="scientific">Shouchella xiaoxiensis</name>
    <dbReference type="NCBI Taxonomy" id="766895"/>
    <lineage>
        <taxon>Bacteria</taxon>
        <taxon>Bacillati</taxon>
        <taxon>Bacillota</taxon>
        <taxon>Bacilli</taxon>
        <taxon>Bacillales</taxon>
        <taxon>Bacillaceae</taxon>
        <taxon>Shouchella</taxon>
    </lineage>
</organism>
<accession>A0ABS2SZS8</accession>
<comment type="caution">
    <text evidence="2">The sequence shown here is derived from an EMBL/GenBank/DDBJ whole genome shotgun (WGS) entry which is preliminary data.</text>
</comment>
<dbReference type="Gene3D" id="3.40.50.150">
    <property type="entry name" value="Vaccinia Virus protein VP39"/>
    <property type="match status" value="1"/>
</dbReference>
<dbReference type="PANTHER" id="PTHR43861">
    <property type="entry name" value="TRANS-ACONITATE 2-METHYLTRANSFERASE-RELATED"/>
    <property type="match status" value="1"/>
</dbReference>
<keyword evidence="2" id="KW-0808">Transferase</keyword>
<keyword evidence="2" id="KW-0489">Methyltransferase</keyword>
<evidence type="ECO:0000313" key="2">
    <source>
        <dbReference type="EMBL" id="MBM7841027.1"/>
    </source>
</evidence>
<dbReference type="Pfam" id="PF08241">
    <property type="entry name" value="Methyltransf_11"/>
    <property type="match status" value="1"/>
</dbReference>
<keyword evidence="3" id="KW-1185">Reference proteome</keyword>
<name>A0ABS2SZS8_9BACI</name>
<sequence>MSYTDMLAAFGIGSAHPGGFSKSRQMLMEMDISEQTVILDCGCGTGQTSAYIKQLFNCQITAIEPHPLMAAKARKRFKEEWLNIPVLNKSIENSGLPSNQFDYVICESVLSFVSLEEALGEIHRLLKPNGLLFANELSCLELLSEGERAEIMSHYSFQTLNRFSDWAKIVERSGFSQATMIEEVSAAELQQDESDKGNDMIPSRDIPQHRFDQVSAHANMMQLYGHKIGHTLFKAKADSGKKE</sequence>
<dbReference type="InterPro" id="IPR013216">
    <property type="entry name" value="Methyltransf_11"/>
</dbReference>
<protein>
    <submittedName>
        <fullName evidence="2">FkbM family methyltransferase</fullName>
    </submittedName>
</protein>
<reference evidence="2" key="1">
    <citation type="submission" date="2021-01" db="EMBL/GenBank/DDBJ databases">
        <title>Genomic Encyclopedia of Type Strains, Phase IV (KMG-IV): sequencing the most valuable type-strain genomes for metagenomic binning, comparative biology and taxonomic classification.</title>
        <authorList>
            <person name="Goeker M."/>
        </authorList>
    </citation>
    <scope>NUCLEOTIDE SEQUENCE</scope>
    <source>
        <strain evidence="2">DSM 21943</strain>
    </source>
</reference>
<dbReference type="Proteomes" id="UP001179280">
    <property type="component" value="Unassembled WGS sequence"/>
</dbReference>
<proteinExistence type="predicted"/>